<dbReference type="GO" id="GO:0016491">
    <property type="term" value="F:oxidoreductase activity"/>
    <property type="evidence" value="ECO:0007669"/>
    <property type="project" value="InterPro"/>
</dbReference>
<dbReference type="Pfam" id="PF07992">
    <property type="entry name" value="Pyr_redox_2"/>
    <property type="match status" value="1"/>
</dbReference>
<dbReference type="InterPro" id="IPR036188">
    <property type="entry name" value="FAD/NAD-bd_sf"/>
</dbReference>
<dbReference type="PRINTS" id="PR00368">
    <property type="entry name" value="FADPNR"/>
</dbReference>
<name>A0A1W1EIL1_9ZZZZ</name>
<evidence type="ECO:0000259" key="1">
    <source>
        <dbReference type="Pfam" id="PF07992"/>
    </source>
</evidence>
<dbReference type="InterPro" id="IPR023753">
    <property type="entry name" value="FAD/NAD-binding_dom"/>
</dbReference>
<feature type="domain" description="FAD/NAD(P)-binding" evidence="1">
    <location>
        <begin position="3"/>
        <end position="157"/>
    </location>
</feature>
<reference evidence="2" key="1">
    <citation type="submission" date="2016-10" db="EMBL/GenBank/DDBJ databases">
        <authorList>
            <person name="de Groot N.N."/>
        </authorList>
    </citation>
    <scope>NUCLEOTIDE SEQUENCE</scope>
</reference>
<dbReference type="PRINTS" id="PR00469">
    <property type="entry name" value="PNDRDTASEII"/>
</dbReference>
<organism evidence="2">
    <name type="scientific">hydrothermal vent metagenome</name>
    <dbReference type="NCBI Taxonomy" id="652676"/>
    <lineage>
        <taxon>unclassified sequences</taxon>
        <taxon>metagenomes</taxon>
        <taxon>ecological metagenomes</taxon>
    </lineage>
</organism>
<evidence type="ECO:0000313" key="2">
    <source>
        <dbReference type="EMBL" id="SHO80705.1"/>
    </source>
</evidence>
<sequence length="197" mass="21561">MLDVIIIGGGASGFGCALTLASVEDKFTWAKDKKYMIIDDNNSDIEKARFYNLTGVDFGISGSDLLNNMKTQLANYKSVEFNRAKAVKIVDIDGGFEVITTNGDYRAKIVVIATGMHSFDIECDGVELLEHKDVLKPNKIFLKNDNLKIRDNLFVVGLASGAKTMFAIANGEGARVACDIFKIWTGKPMVAHDSIKN</sequence>
<accession>A0A1W1EIL1</accession>
<protein>
    <submittedName>
        <fullName evidence="2">Putative periplasmic protein-TrxB</fullName>
    </submittedName>
</protein>
<dbReference type="Gene3D" id="3.50.50.60">
    <property type="entry name" value="FAD/NAD(P)-binding domain"/>
    <property type="match status" value="1"/>
</dbReference>
<dbReference type="SUPFAM" id="SSF51905">
    <property type="entry name" value="FAD/NAD(P)-binding domain"/>
    <property type="match status" value="1"/>
</dbReference>
<proteinExistence type="predicted"/>
<gene>
    <name evidence="2" type="ORF">MNB_SV-15-308</name>
</gene>
<dbReference type="AlphaFoldDB" id="A0A1W1EIL1"/>
<dbReference type="EMBL" id="FRYL01000016">
    <property type="protein sequence ID" value="SHO80705.1"/>
    <property type="molecule type" value="Genomic_DNA"/>
</dbReference>